<dbReference type="GO" id="GO:0009279">
    <property type="term" value="C:cell outer membrane"/>
    <property type="evidence" value="ECO:0007669"/>
    <property type="project" value="UniProtKB-SubCell"/>
</dbReference>
<protein>
    <submittedName>
        <fullName evidence="9">Putative outer membrane starch-binding protein</fullName>
    </submittedName>
</protein>
<keyword evidence="3 6" id="KW-0732">Signal</keyword>
<dbReference type="Pfam" id="PF14322">
    <property type="entry name" value="SusD-like_3"/>
    <property type="match status" value="1"/>
</dbReference>
<evidence type="ECO:0000256" key="6">
    <source>
        <dbReference type="SAM" id="SignalP"/>
    </source>
</evidence>
<dbReference type="PROSITE" id="PS51257">
    <property type="entry name" value="PROKAR_LIPOPROTEIN"/>
    <property type="match status" value="1"/>
</dbReference>
<gene>
    <name evidence="9" type="ORF">CLV62_10162</name>
</gene>
<evidence type="ECO:0000256" key="4">
    <source>
        <dbReference type="ARBA" id="ARBA00023136"/>
    </source>
</evidence>
<proteinExistence type="inferred from homology"/>
<evidence type="ECO:0000259" key="8">
    <source>
        <dbReference type="Pfam" id="PF14322"/>
    </source>
</evidence>
<keyword evidence="5" id="KW-0998">Cell outer membrane</keyword>
<sequence>MKKIFDIKTLLSLFLLSNLFLSSCSLDEENPGGFTMEKTAESIEGYETLINQCYFSMQRYFYGTDNWVTLMEGGTDLWTYQANKSTSYTQWFWYFAGASPNTTYTNSWWNGTYDGIGSCNIAIAYANKPPYKTEEIRNAVVAEAYFLRAVYYFNAVEQFGSVTAITEPAKGIDFHPERTDPLTIYKEIIIPDLEFAFKWLPVGDHSTTSRPTKKAALGFLAKACLQTVEYDATKGYAADALKYAQMLIDDAESGGGQYNAYLYPSYEDVFKEANNWTNKEALWKHRWYAGADGHGSSNGNYRLNRNNEYFYCKVTNFGAMVDDQETRLKWGGNQSGIFMPTQHLLSLYVQEDGTLDPRFHNSFQTEWKTNQKYSWDQGSVNKYDKEASVLGNSLALGSLAIKFVMPQDADYTSEVATKHKVPYLLVDYKDMYNDANKNINMTYSYKNPSAGYTANGTSENLFNYFYPSLTKHNSSNYFVANASQRRNGNLNAVFIIRMAEVYLIAAEADLYASGGANAAKYINKIRSRAGAKLLIATPTIRTILDERARELCGEDSRFYDLKRTGMLKDDSYLKSTHPDVAKFFHTEYALRPISTTFTSTLEGGGGYYQNPGY</sequence>
<dbReference type="Pfam" id="PF07980">
    <property type="entry name" value="SusD_RagB"/>
    <property type="match status" value="1"/>
</dbReference>
<dbReference type="InterPro" id="IPR012944">
    <property type="entry name" value="SusD_RagB_dom"/>
</dbReference>
<keyword evidence="10" id="KW-1185">Reference proteome</keyword>
<evidence type="ECO:0000256" key="2">
    <source>
        <dbReference type="ARBA" id="ARBA00006275"/>
    </source>
</evidence>
<reference evidence="9 10" key="1">
    <citation type="submission" date="2018-03" db="EMBL/GenBank/DDBJ databases">
        <title>Genomic Encyclopedia of Archaeal and Bacterial Type Strains, Phase II (KMG-II): from individual species to whole genera.</title>
        <authorList>
            <person name="Goeker M."/>
        </authorList>
    </citation>
    <scope>NUCLEOTIDE SEQUENCE [LARGE SCALE GENOMIC DNA]</scope>
    <source>
        <strain evidence="9 10">DSM 100214</strain>
    </source>
</reference>
<evidence type="ECO:0000256" key="5">
    <source>
        <dbReference type="ARBA" id="ARBA00023237"/>
    </source>
</evidence>
<evidence type="ECO:0000259" key="7">
    <source>
        <dbReference type="Pfam" id="PF07980"/>
    </source>
</evidence>
<feature type="domain" description="SusD-like N-terminal" evidence="8">
    <location>
        <begin position="46"/>
        <end position="224"/>
    </location>
</feature>
<name>A0A2V3PW21_9BACT</name>
<accession>A0A2V3PW21</accession>
<dbReference type="InterPro" id="IPR011990">
    <property type="entry name" value="TPR-like_helical_dom_sf"/>
</dbReference>
<feature type="signal peptide" evidence="6">
    <location>
        <begin position="1"/>
        <end position="27"/>
    </location>
</feature>
<comment type="similarity">
    <text evidence="2">Belongs to the SusD family.</text>
</comment>
<dbReference type="RefSeq" id="WP_110308788.1">
    <property type="nucleotide sequence ID" value="NZ_QICL01000001.1"/>
</dbReference>
<dbReference type="OrthoDB" id="5694214at2"/>
<evidence type="ECO:0000256" key="3">
    <source>
        <dbReference type="ARBA" id="ARBA00022729"/>
    </source>
</evidence>
<dbReference type="Gene3D" id="1.25.40.390">
    <property type="match status" value="1"/>
</dbReference>
<evidence type="ECO:0000256" key="1">
    <source>
        <dbReference type="ARBA" id="ARBA00004442"/>
    </source>
</evidence>
<dbReference type="SUPFAM" id="SSF48452">
    <property type="entry name" value="TPR-like"/>
    <property type="match status" value="1"/>
</dbReference>
<evidence type="ECO:0000313" key="9">
    <source>
        <dbReference type="EMBL" id="PXV68798.1"/>
    </source>
</evidence>
<dbReference type="Proteomes" id="UP000247973">
    <property type="component" value="Unassembled WGS sequence"/>
</dbReference>
<feature type="chain" id="PRO_5015911562" evidence="6">
    <location>
        <begin position="28"/>
        <end position="613"/>
    </location>
</feature>
<evidence type="ECO:0000313" key="10">
    <source>
        <dbReference type="Proteomes" id="UP000247973"/>
    </source>
</evidence>
<dbReference type="InterPro" id="IPR033985">
    <property type="entry name" value="SusD-like_N"/>
</dbReference>
<comment type="subcellular location">
    <subcellularLocation>
        <location evidence="1">Cell outer membrane</location>
    </subcellularLocation>
</comment>
<feature type="domain" description="RagB/SusD" evidence="7">
    <location>
        <begin position="279"/>
        <end position="613"/>
    </location>
</feature>
<comment type="caution">
    <text evidence="9">The sequence shown here is derived from an EMBL/GenBank/DDBJ whole genome shotgun (WGS) entry which is preliminary data.</text>
</comment>
<keyword evidence="4" id="KW-0472">Membrane</keyword>
<dbReference type="EMBL" id="QICL01000001">
    <property type="protein sequence ID" value="PXV68798.1"/>
    <property type="molecule type" value="Genomic_DNA"/>
</dbReference>
<dbReference type="AlphaFoldDB" id="A0A2V3PW21"/>
<organism evidence="9 10">
    <name type="scientific">Dysgonomonas alginatilytica</name>
    <dbReference type="NCBI Taxonomy" id="1605892"/>
    <lineage>
        <taxon>Bacteria</taxon>
        <taxon>Pseudomonadati</taxon>
        <taxon>Bacteroidota</taxon>
        <taxon>Bacteroidia</taxon>
        <taxon>Bacteroidales</taxon>
        <taxon>Dysgonomonadaceae</taxon>
        <taxon>Dysgonomonas</taxon>
    </lineage>
</organism>